<dbReference type="Proteomes" id="UP001049518">
    <property type="component" value="Chromosome"/>
</dbReference>
<dbReference type="EMBL" id="CP059572">
    <property type="protein sequence ID" value="QXJ19919.1"/>
    <property type="molecule type" value="Genomic_DNA"/>
</dbReference>
<protein>
    <submittedName>
        <fullName evidence="1">Uncharacterized protein</fullName>
    </submittedName>
</protein>
<evidence type="ECO:0000313" key="2">
    <source>
        <dbReference type="Proteomes" id="UP001049518"/>
    </source>
</evidence>
<keyword evidence="2" id="KW-1185">Reference proteome</keyword>
<reference evidence="1" key="1">
    <citation type="submission" date="2020-07" db="EMBL/GenBank/DDBJ databases">
        <authorList>
            <person name="Tarantini F.S."/>
            <person name="Hong K.W."/>
            <person name="Chan K.G."/>
        </authorList>
    </citation>
    <scope>NUCLEOTIDE SEQUENCE</scope>
    <source>
        <strain evidence="1">32-07</strain>
    </source>
</reference>
<accession>A0ABX8QMG1</accession>
<dbReference type="RefSeq" id="WP_231332955.1">
    <property type="nucleotide sequence ID" value="NZ_CP059572.1"/>
</dbReference>
<proteinExistence type="predicted"/>
<sequence>MGTVPPSAGVDAEKAALRAEFGDWSIIFTSDTGRWWATRPVGRSGWGGSPPGVRPVTDLDADTAEGLRGKLREHGQGSAGTSGGPS</sequence>
<name>A0ABX8QMG1_9ACTN</name>
<gene>
    <name evidence="1" type="ORF">AGRA3207_000530</name>
</gene>
<evidence type="ECO:0000313" key="1">
    <source>
        <dbReference type="EMBL" id="QXJ19919.1"/>
    </source>
</evidence>
<organism evidence="1 2">
    <name type="scientific">Actinomadura graeca</name>
    <dbReference type="NCBI Taxonomy" id="2750812"/>
    <lineage>
        <taxon>Bacteria</taxon>
        <taxon>Bacillati</taxon>
        <taxon>Actinomycetota</taxon>
        <taxon>Actinomycetes</taxon>
        <taxon>Streptosporangiales</taxon>
        <taxon>Thermomonosporaceae</taxon>
        <taxon>Actinomadura</taxon>
    </lineage>
</organism>